<reference evidence="1" key="1">
    <citation type="journal article" date="2014" name="Front. Microbiol.">
        <title>High frequency of phylogenetically diverse reductive dehalogenase-homologous genes in deep subseafloor sedimentary metagenomes.</title>
        <authorList>
            <person name="Kawai M."/>
            <person name="Futagami T."/>
            <person name="Toyoda A."/>
            <person name="Takaki Y."/>
            <person name="Nishi S."/>
            <person name="Hori S."/>
            <person name="Arai W."/>
            <person name="Tsubouchi T."/>
            <person name="Morono Y."/>
            <person name="Uchiyama I."/>
            <person name="Ito T."/>
            <person name="Fujiyama A."/>
            <person name="Inagaki F."/>
            <person name="Takami H."/>
        </authorList>
    </citation>
    <scope>NUCLEOTIDE SEQUENCE</scope>
    <source>
        <strain evidence="1">Expedition CK06-06</strain>
    </source>
</reference>
<dbReference type="EMBL" id="BARU01009605">
    <property type="protein sequence ID" value="GAH39229.1"/>
    <property type="molecule type" value="Genomic_DNA"/>
</dbReference>
<evidence type="ECO:0000313" key="1">
    <source>
        <dbReference type="EMBL" id="GAH39229.1"/>
    </source>
</evidence>
<sequence>DKLREEEVVNIKVEDFETEKDGITHLFLYGKKVRETGHHTIAV</sequence>
<proteinExistence type="predicted"/>
<organism evidence="1">
    <name type="scientific">marine sediment metagenome</name>
    <dbReference type="NCBI Taxonomy" id="412755"/>
    <lineage>
        <taxon>unclassified sequences</taxon>
        <taxon>metagenomes</taxon>
        <taxon>ecological metagenomes</taxon>
    </lineage>
</organism>
<comment type="caution">
    <text evidence="1">The sequence shown here is derived from an EMBL/GenBank/DDBJ whole genome shotgun (WGS) entry which is preliminary data.</text>
</comment>
<name>X1GCA5_9ZZZZ</name>
<dbReference type="AlphaFoldDB" id="X1GCA5"/>
<gene>
    <name evidence="1" type="ORF">S03H2_18506</name>
</gene>
<accession>X1GCA5</accession>
<feature type="non-terminal residue" evidence="1">
    <location>
        <position position="1"/>
    </location>
</feature>
<protein>
    <submittedName>
        <fullName evidence="1">Uncharacterized protein</fullName>
    </submittedName>
</protein>